<dbReference type="OrthoDB" id="4204839at2"/>
<proteinExistence type="predicted"/>
<evidence type="ECO:0000313" key="3">
    <source>
        <dbReference type="EMBL" id="SEF85445.1"/>
    </source>
</evidence>
<feature type="region of interest" description="Disordered" evidence="1">
    <location>
        <begin position="30"/>
        <end position="67"/>
    </location>
</feature>
<keyword evidence="4" id="KW-1185">Reference proteome</keyword>
<dbReference type="EMBL" id="FNVU01000002">
    <property type="protein sequence ID" value="SEF85445.1"/>
    <property type="molecule type" value="Genomic_DNA"/>
</dbReference>
<feature type="chain" id="PRO_5039199308" description="Lipoprotein" evidence="2">
    <location>
        <begin position="26"/>
        <end position="216"/>
    </location>
</feature>
<name>A0A1H5VDJ6_9ACTN</name>
<sequence>MAPRTKITAAAGTLTAAALLLSACGGGGHDDKIASSPTPSATTATTTPPPTTPAASSGAPKFDLPSDVKITIDPDTTGDATKDAILRDQGYGVEAAFLAVTKQDKNFPLLTSYMSESALETWDESIDAFKKNGHSVSGTLHEYNRKVVLNGANAGVTFCEDQRYFYDKDIKTGKVLKTTLSSDDFILHTSFMRKDKDGTWKAATYTSKQGAAECVR</sequence>
<reference evidence="3 4" key="1">
    <citation type="submission" date="2016-10" db="EMBL/GenBank/DDBJ databases">
        <authorList>
            <person name="de Groot N.N."/>
        </authorList>
    </citation>
    <scope>NUCLEOTIDE SEQUENCE [LARGE SCALE GENOMIC DNA]</scope>
    <source>
        <strain evidence="3 4">CGMCC 4.2023</strain>
    </source>
</reference>
<dbReference type="PROSITE" id="PS51257">
    <property type="entry name" value="PROKAR_LIPOPROTEIN"/>
    <property type="match status" value="1"/>
</dbReference>
<gene>
    <name evidence="3" type="ORF">SAMN05216223_102261</name>
</gene>
<dbReference type="RefSeq" id="WP_160144976.1">
    <property type="nucleotide sequence ID" value="NZ_FNVU01000002.1"/>
</dbReference>
<accession>A0A1H5VDJ6</accession>
<evidence type="ECO:0000256" key="1">
    <source>
        <dbReference type="SAM" id="MobiDB-lite"/>
    </source>
</evidence>
<evidence type="ECO:0008006" key="5">
    <source>
        <dbReference type="Google" id="ProtNLM"/>
    </source>
</evidence>
<dbReference type="AlphaFoldDB" id="A0A1H5VDJ6"/>
<organism evidence="3 4">
    <name type="scientific">Actinacidiphila yanglinensis</name>
    <dbReference type="NCBI Taxonomy" id="310779"/>
    <lineage>
        <taxon>Bacteria</taxon>
        <taxon>Bacillati</taxon>
        <taxon>Actinomycetota</taxon>
        <taxon>Actinomycetes</taxon>
        <taxon>Kitasatosporales</taxon>
        <taxon>Streptomycetaceae</taxon>
        <taxon>Actinacidiphila</taxon>
    </lineage>
</organism>
<evidence type="ECO:0000313" key="4">
    <source>
        <dbReference type="Proteomes" id="UP000236754"/>
    </source>
</evidence>
<protein>
    <recommendedName>
        <fullName evidence="5">Lipoprotein</fullName>
    </recommendedName>
</protein>
<feature type="compositionally biased region" description="Low complexity" evidence="1">
    <location>
        <begin position="34"/>
        <end position="46"/>
    </location>
</feature>
<dbReference type="Proteomes" id="UP000236754">
    <property type="component" value="Unassembled WGS sequence"/>
</dbReference>
<feature type="signal peptide" evidence="2">
    <location>
        <begin position="1"/>
        <end position="25"/>
    </location>
</feature>
<keyword evidence="2" id="KW-0732">Signal</keyword>
<evidence type="ECO:0000256" key="2">
    <source>
        <dbReference type="SAM" id="SignalP"/>
    </source>
</evidence>